<sequence>MVTSSSPGNATRRGPGPPGTAAFLLDSGGVLVRPDGDLIAAAAAHVGIRIEPAHAVAAIHIADKLRDLGTDSHQPFAAHWAAATGCPLEPALRLWSDILADVPATRLWSDTNPEAVAFLKKLPHGVPRFVVTNSEGDAHHELEQCGLRDLVDGVLDSTQVGICKPDPRIFEMAATAVGVPLERCLYVSDNLDGPRDGSVRQALYDPYRVYPDVSLLPVTEKVRDLRHLLPGRSHDSHSTQGPGHRGLGLHRNTTVPKAT</sequence>
<keyword evidence="3" id="KW-1185">Reference proteome</keyword>
<dbReference type="EC" id="3.1.3.-" evidence="2"/>
<dbReference type="SUPFAM" id="SSF56784">
    <property type="entry name" value="HAD-like"/>
    <property type="match status" value="1"/>
</dbReference>
<evidence type="ECO:0000313" key="3">
    <source>
        <dbReference type="Proteomes" id="UP001354709"/>
    </source>
</evidence>
<feature type="region of interest" description="Disordered" evidence="1">
    <location>
        <begin position="230"/>
        <end position="259"/>
    </location>
</feature>
<keyword evidence="2" id="KW-0378">Hydrolase</keyword>
<proteinExistence type="predicted"/>
<dbReference type="GO" id="GO:0016787">
    <property type="term" value="F:hydrolase activity"/>
    <property type="evidence" value="ECO:0007669"/>
    <property type="project" value="UniProtKB-KW"/>
</dbReference>
<dbReference type="Proteomes" id="UP001354709">
    <property type="component" value="Unassembled WGS sequence"/>
</dbReference>
<dbReference type="Gene3D" id="3.40.50.1000">
    <property type="entry name" value="HAD superfamily/HAD-like"/>
    <property type="match status" value="1"/>
</dbReference>
<name>A0ABU7Q670_9ACTN</name>
<protein>
    <submittedName>
        <fullName evidence="2">HAD family hydrolase</fullName>
        <ecNumber evidence="2">3.1.3.-</ecNumber>
    </submittedName>
</protein>
<comment type="caution">
    <text evidence="2">The sequence shown here is derived from an EMBL/GenBank/DDBJ whole genome shotgun (WGS) entry which is preliminary data.</text>
</comment>
<dbReference type="Pfam" id="PF00702">
    <property type="entry name" value="Hydrolase"/>
    <property type="match status" value="1"/>
</dbReference>
<dbReference type="InterPro" id="IPR023214">
    <property type="entry name" value="HAD_sf"/>
</dbReference>
<dbReference type="EMBL" id="JAZBJO010000023">
    <property type="protein sequence ID" value="MEE4596109.1"/>
    <property type="molecule type" value="Genomic_DNA"/>
</dbReference>
<accession>A0ABU7Q670</accession>
<evidence type="ECO:0000313" key="2">
    <source>
        <dbReference type="EMBL" id="MEE4596109.1"/>
    </source>
</evidence>
<dbReference type="RefSeq" id="WP_330812625.1">
    <property type="nucleotide sequence ID" value="NZ_JAZBJO010000023.1"/>
</dbReference>
<gene>
    <name evidence="2" type="ORF">V2J94_30160</name>
</gene>
<dbReference type="InterPro" id="IPR036412">
    <property type="entry name" value="HAD-like_sf"/>
</dbReference>
<organism evidence="2 3">
    <name type="scientific">Streptomyces asiaticus subsp. ignotus</name>
    <dbReference type="NCBI Taxonomy" id="3098222"/>
    <lineage>
        <taxon>Bacteria</taxon>
        <taxon>Bacillati</taxon>
        <taxon>Actinomycetota</taxon>
        <taxon>Actinomycetes</taxon>
        <taxon>Kitasatosporales</taxon>
        <taxon>Streptomycetaceae</taxon>
        <taxon>Streptomyces</taxon>
        <taxon>Streptomyces violaceusniger group</taxon>
    </lineage>
</organism>
<reference evidence="2 3" key="1">
    <citation type="submission" date="2023-11" db="EMBL/GenBank/DDBJ databases">
        <title>30 novel species of actinomycetes from the DSMZ collection.</title>
        <authorList>
            <person name="Nouioui I."/>
        </authorList>
    </citation>
    <scope>NUCLEOTIDE SEQUENCE [LARGE SCALE GENOMIC DNA]</scope>
    <source>
        <strain evidence="2 3">DSM 41524</strain>
    </source>
</reference>
<dbReference type="InterPro" id="IPR006439">
    <property type="entry name" value="HAD-SF_hydro_IA"/>
</dbReference>
<dbReference type="NCBIfam" id="TIGR01509">
    <property type="entry name" value="HAD-SF-IA-v3"/>
    <property type="match status" value="1"/>
</dbReference>
<evidence type="ECO:0000256" key="1">
    <source>
        <dbReference type="SAM" id="MobiDB-lite"/>
    </source>
</evidence>